<keyword evidence="2" id="KW-1185">Reference proteome</keyword>
<accession>A0ACB9X8I7</accession>
<name>A0ACB9X8I7_CHAAC</name>
<comment type="caution">
    <text evidence="1">The sequence shown here is derived from an EMBL/GenBank/DDBJ whole genome shotgun (WGS) entry which is preliminary data.</text>
</comment>
<sequence length="1497" mass="166100">MHLKRNGHLFVVLLIYTITTITVPVHSFSNSTLHGERRSVLTTKGLGEWINLDSKREKESRVFPFLNSEIQNKNGFKLHTNMAYSLIGSIFKDRNKPKRSDPPNEECNEGEIELCTPGKFYIPGQFETNPVVGYHADSASVHAEDSSEVRGQSLSASKESWRKLKPVVDCGNDAMTLTVRWRRAVQLQLSRVNESSVPLNQPPPHCGYSVQNTWRDLSLIARYDACHVKQETQPWASGPSSLCCSLHGMTFTVQGPHAAEDIRVNVRGEWAPLSVLEERCGYTDGKHSLSFQMEENTYKVACPVSPPEELGPSHHPPRLQTGNIHESLESFPWAQPFFLAPLNYPHPTHHHKYHPPDESSSTAELSLAPPVDSPPDDPHQIPAHFNIPTPQSSPENVGNVHPVYPDPQETHMMGVSIKLRPAPSPVTVQDVAPSPQPLSHGFNSYYHYYHHPKVPLPDATQNPDPVPEEPGKQSFTNPPQNPGFLENSHFLQPVTEAAFLPISNLPTSAPHPPHPYPFPYHYFPHIASGEAKIVPPLDPEMTPNLSEDQKSDTSVHPRSSQVYDKHNPFNPYYHYYHPEIPQPGPPQDPDLHPQEPVDLPQNPQFPQDSQQFLQPGTEAASLMSTLPPKTSTPSHPPHPYPFPFHYFPHIGPEEAQRLPSLDPETTPNLSEDQNSGTSIHPRSSDAEATSLTSSPPESLPEMNSPDVPPHPYPFPYFYFPHIALGEDKGLPPLDPEMTPNSSYDQKSDTSVHPRSSQVHNERNPFNPYYDYFHHPEIPQPGPPQHPDAGPEVPGERSLTPFTQNPEFLEKSHQFFQPAPEAASFTSSLPESPPKTSAPFPTHPYPSPYYYFPHMAPGEDKGLPPPNVLEDQKSDTSVHPRSSQVLDGHNPLNPHYHYFHHPEIPQPGPPQDPDSGPGVPGERVLTHFTQNPEFLERSHQFFQPAPEAASFTSSLPESPPKTSAHDALPPPHPNPFPYHYSMPIARGDVKRSAPPDPGTGPDNSVHPYYHDQHLKIPLPGKPEDTDPGPEEPGELSLTKLPQLLQSGPESATLTSSPPESPPKASAPDAPPPPHPYPFPYYYFPHIARGDVQRLPPRSLEANPDLSEDQKSDASVHPRSSQVHDEHNSFNPYHQYYDYNHLKIPQTGPTQDPDPQDWSQTNPPLSYEFPENSDVASFTSSPSESPLKSAPEAPYPPYPNPNPHYYFPHIALGEPEAFVDPQEMHPAGNMNFEKASNSEPQLPFDLSGLDHAAEAGFPSMPQQLRSLNAHYVTHQPQVDAFGLPDEEVGKRMDGEMKDCESGQHLSLVVPDSVLDHSSEISPVRLRARCRSPPGDERLHEMNPPPVLLPVSTVSVQLRIATDESFSSFHPEAHLPLSVIGGGSVYLQLSLQDPPAPPHLLLLLVHSCLAFTHTPYSSWRLVYDGCGDSQLLSHSNPPPTQRILIPALQSPPSESPPPLTEGGSSHLQDPEIYFMCLTEVCYAAHVDCTISCINSPGSDV</sequence>
<evidence type="ECO:0000313" key="1">
    <source>
        <dbReference type="EMBL" id="KAI4822184.1"/>
    </source>
</evidence>
<evidence type="ECO:0000313" key="2">
    <source>
        <dbReference type="Proteomes" id="UP001057452"/>
    </source>
</evidence>
<organism evidence="1 2">
    <name type="scientific">Chaenocephalus aceratus</name>
    <name type="common">Blackfin icefish</name>
    <name type="synonym">Chaenichthys aceratus</name>
    <dbReference type="NCBI Taxonomy" id="36190"/>
    <lineage>
        <taxon>Eukaryota</taxon>
        <taxon>Metazoa</taxon>
        <taxon>Chordata</taxon>
        <taxon>Craniata</taxon>
        <taxon>Vertebrata</taxon>
        <taxon>Euteleostomi</taxon>
        <taxon>Actinopterygii</taxon>
        <taxon>Neopterygii</taxon>
        <taxon>Teleostei</taxon>
        <taxon>Neoteleostei</taxon>
        <taxon>Acanthomorphata</taxon>
        <taxon>Eupercaria</taxon>
        <taxon>Perciformes</taxon>
        <taxon>Notothenioidei</taxon>
        <taxon>Channichthyidae</taxon>
        <taxon>Chaenocephalus</taxon>
    </lineage>
</organism>
<proteinExistence type="predicted"/>
<dbReference type="Proteomes" id="UP001057452">
    <property type="component" value="Chromosome 8"/>
</dbReference>
<protein>
    <submittedName>
        <fullName evidence="1">Uncharacterized protein</fullName>
    </submittedName>
</protein>
<gene>
    <name evidence="1" type="ORF">KUCAC02_007743</name>
</gene>
<reference evidence="1" key="1">
    <citation type="submission" date="2022-05" db="EMBL/GenBank/DDBJ databases">
        <title>Chromosome-level genome of Chaenocephalus aceratus.</title>
        <authorList>
            <person name="Park H."/>
        </authorList>
    </citation>
    <scope>NUCLEOTIDE SEQUENCE</scope>
    <source>
        <strain evidence="1">KU_202001</strain>
    </source>
</reference>
<dbReference type="EMBL" id="CM043792">
    <property type="protein sequence ID" value="KAI4822184.1"/>
    <property type="molecule type" value="Genomic_DNA"/>
</dbReference>